<evidence type="ECO:0000313" key="3">
    <source>
        <dbReference type="EMBL" id="PEQ23900.1"/>
    </source>
</evidence>
<gene>
    <name evidence="3" type="ORF">CH238_10970</name>
</gene>
<proteinExistence type="predicted"/>
<organism evidence="3 4">
    <name type="scientific">[Clostridium] leptum DSM 753</name>
    <dbReference type="NCBI Taxonomy" id="428125"/>
    <lineage>
        <taxon>Bacteria</taxon>
        <taxon>Bacillati</taxon>
        <taxon>Bacillota</taxon>
        <taxon>Clostridia</taxon>
        <taxon>Eubacteriales</taxon>
        <taxon>Oscillospiraceae</taxon>
        <taxon>Oscillospiraceae incertae sedis</taxon>
    </lineage>
</organism>
<evidence type="ECO:0000313" key="4">
    <source>
        <dbReference type="Proteomes" id="UP000220611"/>
    </source>
</evidence>
<comment type="caution">
    <text evidence="3">The sequence shown here is derived from an EMBL/GenBank/DDBJ whole genome shotgun (WGS) entry which is preliminary data.</text>
</comment>
<keyword evidence="4" id="KW-1185">Reference proteome</keyword>
<dbReference type="EMBL" id="NOXF01000009">
    <property type="protein sequence ID" value="PEQ23900.1"/>
    <property type="molecule type" value="Genomic_DNA"/>
</dbReference>
<dbReference type="Proteomes" id="UP000220611">
    <property type="component" value="Unassembled WGS sequence"/>
</dbReference>
<protein>
    <submittedName>
        <fullName evidence="3">Uncharacterized protein</fullName>
    </submittedName>
</protein>
<keyword evidence="2" id="KW-0472">Membrane</keyword>
<sequence length="95" mass="10902">MPEVGSKVYSIPDLLGSGVEVTKVDQRTKILGILAWVLIALGIVIVLVVLFSNNRRGGPRNRNVGRKRYHRRSSRTGKKRLLDDKYYRGKYGRYR</sequence>
<feature type="transmembrane region" description="Helical" evidence="2">
    <location>
        <begin position="30"/>
        <end position="52"/>
    </location>
</feature>
<accession>A0A855A441</accession>
<feature type="compositionally biased region" description="Basic residues" evidence="1">
    <location>
        <begin position="57"/>
        <end position="79"/>
    </location>
</feature>
<keyword evidence="2" id="KW-1133">Transmembrane helix</keyword>
<dbReference type="AlphaFoldDB" id="A0A855A441"/>
<evidence type="ECO:0000256" key="1">
    <source>
        <dbReference type="SAM" id="MobiDB-lite"/>
    </source>
</evidence>
<keyword evidence="2" id="KW-0812">Transmembrane</keyword>
<evidence type="ECO:0000256" key="2">
    <source>
        <dbReference type="SAM" id="Phobius"/>
    </source>
</evidence>
<name>A0A855A441_9FIRM</name>
<feature type="region of interest" description="Disordered" evidence="1">
    <location>
        <begin position="54"/>
        <end position="95"/>
    </location>
</feature>
<reference evidence="3 4" key="1">
    <citation type="submission" date="2017-07" db="EMBL/GenBank/DDBJ databases">
        <title>Prevalence of linear plasmids in Cutibacterium (Propionibacterium) acnes isolates obtained from prostatic tissue.</title>
        <authorList>
            <person name="Davidsson S."/>
            <person name="Carlsson J."/>
            <person name="Molling P."/>
            <person name="Andren O."/>
            <person name="Andersson S.-O."/>
            <person name="Brzuszkiewicz E."/>
            <person name="Poehlein A."/>
            <person name="Al-Zeer M."/>
            <person name="Brinkmann V."/>
            <person name="Scavenius C."/>
            <person name="Nazipi S."/>
            <person name="Soderquist B."/>
            <person name="Bruggemann H."/>
        </authorList>
    </citation>
    <scope>NUCLEOTIDE SEQUENCE [LARGE SCALE GENOMIC DNA]</scope>
    <source>
        <strain evidence="3 4">DSM 753</strain>
    </source>
</reference>